<reference evidence="7" key="1">
    <citation type="submission" date="2023-06" db="EMBL/GenBank/DDBJ databases">
        <title>Genomic of Agaribacillus aureum.</title>
        <authorList>
            <person name="Wang G."/>
        </authorList>
    </citation>
    <scope>NUCLEOTIDE SEQUENCE</scope>
    <source>
        <strain evidence="7">BMA12</strain>
    </source>
</reference>
<gene>
    <name evidence="7" type="ORF">QQ020_00215</name>
</gene>
<feature type="domain" description="LamG-like jellyroll fold" evidence="6">
    <location>
        <begin position="798"/>
        <end position="956"/>
    </location>
</feature>
<evidence type="ECO:0000256" key="4">
    <source>
        <dbReference type="ARBA" id="ARBA00022837"/>
    </source>
</evidence>
<dbReference type="PANTHER" id="PTHR19277">
    <property type="entry name" value="PENTRAXIN"/>
    <property type="match status" value="1"/>
</dbReference>
<dbReference type="InterPro" id="IPR006558">
    <property type="entry name" value="LamG-like"/>
</dbReference>
<keyword evidence="5" id="KW-1015">Disulfide bond</keyword>
<keyword evidence="2" id="KW-0479">Metal-binding</keyword>
<feature type="domain" description="LamG-like jellyroll fold" evidence="6">
    <location>
        <begin position="321"/>
        <end position="478"/>
    </location>
</feature>
<organism evidence="7 8">
    <name type="scientific">Agaribacillus aureus</name>
    <dbReference type="NCBI Taxonomy" id="3051825"/>
    <lineage>
        <taxon>Bacteria</taxon>
        <taxon>Pseudomonadati</taxon>
        <taxon>Bacteroidota</taxon>
        <taxon>Cytophagia</taxon>
        <taxon>Cytophagales</taxon>
        <taxon>Splendidivirgaceae</taxon>
        <taxon>Agaribacillus</taxon>
    </lineage>
</organism>
<dbReference type="SMART" id="SM00560">
    <property type="entry name" value="LamGL"/>
    <property type="match status" value="4"/>
</dbReference>
<dbReference type="Pfam" id="PF13385">
    <property type="entry name" value="Laminin_G_3"/>
    <property type="match status" value="5"/>
</dbReference>
<dbReference type="PANTHER" id="PTHR19277:SF125">
    <property type="entry name" value="B6"/>
    <property type="match status" value="1"/>
</dbReference>
<dbReference type="Proteomes" id="UP001172083">
    <property type="component" value="Unassembled WGS sequence"/>
</dbReference>
<dbReference type="SUPFAM" id="SSF49899">
    <property type="entry name" value="Concanavalin A-like lectins/glucanases"/>
    <property type="match status" value="5"/>
</dbReference>
<dbReference type="NCBIfam" id="TIGR04183">
    <property type="entry name" value="Por_Secre_tail"/>
    <property type="match status" value="1"/>
</dbReference>
<dbReference type="Pfam" id="PF18962">
    <property type="entry name" value="Por_Secre_tail"/>
    <property type="match status" value="1"/>
</dbReference>
<dbReference type="Gene3D" id="2.60.40.4070">
    <property type="match status" value="1"/>
</dbReference>
<keyword evidence="8" id="KW-1185">Reference proteome</keyword>
<dbReference type="RefSeq" id="WP_346755782.1">
    <property type="nucleotide sequence ID" value="NZ_JAUJEB010000001.1"/>
</dbReference>
<evidence type="ECO:0000256" key="3">
    <source>
        <dbReference type="ARBA" id="ARBA00022729"/>
    </source>
</evidence>
<evidence type="ECO:0000259" key="6">
    <source>
        <dbReference type="SMART" id="SM00560"/>
    </source>
</evidence>
<feature type="domain" description="LamG-like jellyroll fold" evidence="6">
    <location>
        <begin position="84"/>
        <end position="240"/>
    </location>
</feature>
<dbReference type="Gene3D" id="2.60.120.200">
    <property type="match status" value="5"/>
</dbReference>
<evidence type="ECO:0000313" key="8">
    <source>
        <dbReference type="Proteomes" id="UP001172083"/>
    </source>
</evidence>
<evidence type="ECO:0000256" key="1">
    <source>
        <dbReference type="ARBA" id="ARBA00001913"/>
    </source>
</evidence>
<dbReference type="InterPro" id="IPR013320">
    <property type="entry name" value="ConA-like_dom_sf"/>
</dbReference>
<keyword evidence="3" id="KW-0732">Signal</keyword>
<dbReference type="InterPro" id="IPR051360">
    <property type="entry name" value="Neuronal_Pentraxin_Related"/>
</dbReference>
<evidence type="ECO:0000256" key="5">
    <source>
        <dbReference type="ARBA" id="ARBA00023157"/>
    </source>
</evidence>
<name>A0ABT8L2E3_9BACT</name>
<comment type="caution">
    <text evidence="7">The sequence shown here is derived from an EMBL/GenBank/DDBJ whole genome shotgun (WGS) entry which is preliminary data.</text>
</comment>
<keyword evidence="4" id="KW-0106">Calcium</keyword>
<accession>A0ABT8L2E3</accession>
<proteinExistence type="predicted"/>
<dbReference type="InterPro" id="IPR026444">
    <property type="entry name" value="Secre_tail"/>
</dbReference>
<evidence type="ECO:0000256" key="2">
    <source>
        <dbReference type="ARBA" id="ARBA00022723"/>
    </source>
</evidence>
<comment type="cofactor">
    <cofactor evidence="1">
        <name>Ca(2+)</name>
        <dbReference type="ChEBI" id="CHEBI:29108"/>
    </cofactor>
</comment>
<evidence type="ECO:0000313" key="7">
    <source>
        <dbReference type="EMBL" id="MDN5210438.1"/>
    </source>
</evidence>
<protein>
    <submittedName>
        <fullName evidence="7">T9SS type A sorting domain-containing protein</fullName>
    </submittedName>
</protein>
<feature type="domain" description="LamG-like jellyroll fold" evidence="6">
    <location>
        <begin position="1032"/>
        <end position="1189"/>
    </location>
</feature>
<dbReference type="EMBL" id="JAUJEB010000001">
    <property type="protein sequence ID" value="MDN5210438.1"/>
    <property type="molecule type" value="Genomic_DNA"/>
</dbReference>
<sequence>MKKIIYLLTLALAILGKGYAQGPVVFLPLDNSLNDYSGNGLHATDAGSEATTFVSDAERGSVAFFAEAAHAQLPVDAKLNFGTGDFSVAFWIKIDNAPGSDPAILSNKDWGSGGNPGFLIALDGADDPANQHMWTSNIADGTARLDWDADDNATPNLVDGTWHFVVVSYDRDATMNVYFDGILKQSDPEADSKDMTLVPGDISGHGLPITIMQDGTGAYGADFAAFLDEIYIYDRVLEPSEVSDLKSFGLNPAQDVVLGADVYLPFDGNLNDASGNDLHATDAGTTPTGFVDDPERGMVGHFPVDAHAQLPLDPALDISTGDFSVAFWIKVDVAPESDPAILSNKDWGSGGNPGFLIALDGANDPDNQHMWTSNIADGTARLDWDADDNQTPNLVDATWHHVAVTYDRDATMNVYFDGILKQSDPEADSKDMTLVPGDIGAGNLPITIMQDGTGAYGADFEAYIDEVRVWNGEVLTAEKVVQAMNAKAGVDQSYDADVYLPLDTDLNDASGNSLHATDAGSEATVFETDPERGQVAKFPLAAHAQLPVDPKLNLGTEDFSVAFWIKVDDTNPPESDPSILSNKDWGSGGNPGFLIALDGANDPANQHMWTSNIADGTSRLDWDADDNQTPNLVDGNWHFVVVTYDRDATMNVYFDGDLKQTDPEADSKDMTLVPGDMSAHGLPITIMQDGTGTYGADFEAWMDDVRIWVGTVVSPTEVFNMFKYQEAVPESDQAYGADVYLPLDEDLKDQSGNGVDAMSAGTEEIKFVEDTQRGLVAEFPSAAHAQFPDHSLLDFGTDDFTVSFWVKISADVLVPSDPVILGNKDWGSGGNPGFQIGLDGADDAAAHLWTVNVADGTGRLDWDADDNQTPNLKDGNWHFVAVAFDRDATMNVYLDGILRQTDPEADSKDMTLIPGDLNAAGLPLTIMQDGTGAYPADFEARIDDIRIWKGKVLTANEVSEIFSPEDKPYESIVFLPLNNNLFDFSGNNLHAADKGTEETKFVKDTKRGDVAEFPIAAHAQFPIDPRLDFGTEDFSVAFWIRINPNIDIPGDPVILGNKDWGSGGNPGFQIGLDGADDPSAHLWTVNAADGTGRLDWDADDNQTPNLKDGEWHLVAVAFDRDATMNVYFDGELRQTDVEQDSKDMTLMPASISAAGLPLTIMQDGTGAYGNDFSALLDNIRVWDRVITDAEVSEIFSEDKGSNIGDGETGIVLSIDDPKTPHENAFTTYPNPVRGNISKISFFLESPANIKLSVYDIMGNLVKTMINEPMSGGNHTIEWDTTHQPKGMYFYRIESNHFNRTLRVILNR</sequence>